<comment type="caution">
    <text evidence="3">The sequence shown here is derived from an EMBL/GenBank/DDBJ whole genome shotgun (WGS) entry which is preliminary data.</text>
</comment>
<dbReference type="OrthoDB" id="4114825at2759"/>
<keyword evidence="4" id="KW-1185">Reference proteome</keyword>
<sequence>MASQSVANGFNPEAASPAAALRRWDGAKRTCVKWESWERDRELWIPHGDCFVYLHCNGRPQKTPSFKLPFSALLAAHCHPFAARYLLTDDEQPPSADEIEQWYRNNAGRNVELYVPPPSTLDRKRVADHHLATRNLLAWVTKGSIVGQHLGTALVTLFRSMHESRSPVADSVRDLVDYLDDKGYMSMTNQPHRALALLTLAETFQLRDLYVRAFVHCVGMRERLGASSEYQNVTAESKRLIAQARADMDASMDRTSAMLGNFLDEELSEAYVGISSGIRAHLERFRGFLVSFYSAKFGYYPPRAFDATVYRTMAVDFALLYRLLKDEAFTCDEMMPSAAAGGICALQLVQSVDARLGHEPLQHPLPLLPRPEQKAPTKRVSWLGRRPSKADTRQLEHAAMVRASNWREDVFQNDLVRAYRRFEESLVMSPCKSDKQDRVSMADARKVRWILIYAVHQTLRHVNRQPPGVSEDASAPYLLTAPIDHLPSWTECDDNDETDTATEDISIVTWGSTLMESPKGRIEIKPDIDYFALTHKEPCSQKRESTSPVVFQPETPVLKRSSSVNRILGSGSPFRRSVRKLRQAKAPAPPPASASPCKSLYHEIVVHGYGNGTNDVSLDGVKMARLDTSVKWATRSDSTASQACSRASSALASTASPVESAATSITTFSEACPEPTRRWSQQEAVSPANSVAKSNSLKRRPISTALEGFSYAKCLGQFVEQESRSMLAGASGITRRHTTTASDPKRPGSLVSQARPTNLPNVIDEEPCFISPDSCDWSAMQAFLDGKTADVGANGDVLPAWEQYADLGGLTEMRWAGRDVQEA</sequence>
<proteinExistence type="predicted"/>
<feature type="region of interest" description="Disordered" evidence="1">
    <location>
        <begin position="730"/>
        <end position="757"/>
    </location>
</feature>
<evidence type="ECO:0000313" key="4">
    <source>
        <dbReference type="Proteomes" id="UP000557566"/>
    </source>
</evidence>
<feature type="domain" description="DUF8004" evidence="2">
    <location>
        <begin position="173"/>
        <end position="263"/>
    </location>
</feature>
<dbReference type="InterPro" id="IPR058317">
    <property type="entry name" value="DUF8004"/>
</dbReference>
<evidence type="ECO:0000313" key="3">
    <source>
        <dbReference type="EMBL" id="KAF4511508.1"/>
    </source>
</evidence>
<dbReference type="Proteomes" id="UP000557566">
    <property type="component" value="Unassembled WGS sequence"/>
</dbReference>
<gene>
    <name evidence="3" type="ORF">G6O67_003296</name>
</gene>
<accession>A0A8H4PW19</accession>
<dbReference type="PANTHER" id="PTHR39601">
    <property type="entry name" value="CHORIOGENIN HMINOR"/>
    <property type="match status" value="1"/>
</dbReference>
<dbReference type="EMBL" id="JAAVMX010000003">
    <property type="protein sequence ID" value="KAF4511508.1"/>
    <property type="molecule type" value="Genomic_DNA"/>
</dbReference>
<reference evidence="3 4" key="1">
    <citation type="journal article" date="2020" name="Genome Biol. Evol.">
        <title>A new high-quality draft genome assembly of the Chinese cordyceps Ophiocordyceps sinensis.</title>
        <authorList>
            <person name="Shu R."/>
            <person name="Zhang J."/>
            <person name="Meng Q."/>
            <person name="Zhang H."/>
            <person name="Zhou G."/>
            <person name="Li M."/>
            <person name="Wu P."/>
            <person name="Zhao Y."/>
            <person name="Chen C."/>
            <person name="Qin Q."/>
        </authorList>
    </citation>
    <scope>NUCLEOTIDE SEQUENCE [LARGE SCALE GENOMIC DNA]</scope>
    <source>
        <strain evidence="3 4">IOZ07</strain>
    </source>
</reference>
<evidence type="ECO:0000256" key="1">
    <source>
        <dbReference type="SAM" id="MobiDB-lite"/>
    </source>
</evidence>
<organism evidence="3 4">
    <name type="scientific">Ophiocordyceps sinensis</name>
    <dbReference type="NCBI Taxonomy" id="72228"/>
    <lineage>
        <taxon>Eukaryota</taxon>
        <taxon>Fungi</taxon>
        <taxon>Dikarya</taxon>
        <taxon>Ascomycota</taxon>
        <taxon>Pezizomycotina</taxon>
        <taxon>Sordariomycetes</taxon>
        <taxon>Hypocreomycetidae</taxon>
        <taxon>Hypocreales</taxon>
        <taxon>Ophiocordycipitaceae</taxon>
        <taxon>Ophiocordyceps</taxon>
    </lineage>
</organism>
<dbReference type="PANTHER" id="PTHR39601:SF1">
    <property type="entry name" value="CHORIOGENIN HMINOR"/>
    <property type="match status" value="1"/>
</dbReference>
<protein>
    <recommendedName>
        <fullName evidence="2">DUF8004 domain-containing protein</fullName>
    </recommendedName>
</protein>
<name>A0A8H4PW19_9HYPO</name>
<evidence type="ECO:0000259" key="2">
    <source>
        <dbReference type="Pfam" id="PF26013"/>
    </source>
</evidence>
<dbReference type="AlphaFoldDB" id="A0A8H4PW19"/>
<dbReference type="Pfam" id="PF26013">
    <property type="entry name" value="DUF8004"/>
    <property type="match status" value="1"/>
</dbReference>